<reference evidence="2" key="1">
    <citation type="submission" date="2023-10" db="EMBL/GenBank/DDBJ databases">
        <authorList>
            <person name="Chen Y."/>
            <person name="Shah S."/>
            <person name="Dougan E. K."/>
            <person name="Thang M."/>
            <person name="Chan C."/>
        </authorList>
    </citation>
    <scope>NUCLEOTIDE SEQUENCE [LARGE SCALE GENOMIC DNA]</scope>
</reference>
<proteinExistence type="predicted"/>
<keyword evidence="3" id="KW-1185">Reference proteome</keyword>
<accession>A0ABN9RGX4</accession>
<dbReference type="Proteomes" id="UP001189429">
    <property type="component" value="Unassembled WGS sequence"/>
</dbReference>
<protein>
    <submittedName>
        <fullName evidence="2">Uncharacterized protein</fullName>
    </submittedName>
</protein>
<name>A0ABN9RGX4_9DINO</name>
<comment type="caution">
    <text evidence="2">The sequence shown here is derived from an EMBL/GenBank/DDBJ whole genome shotgun (WGS) entry which is preliminary data.</text>
</comment>
<feature type="compositionally biased region" description="Low complexity" evidence="1">
    <location>
        <begin position="263"/>
        <end position="275"/>
    </location>
</feature>
<feature type="region of interest" description="Disordered" evidence="1">
    <location>
        <begin position="113"/>
        <end position="293"/>
    </location>
</feature>
<feature type="compositionally biased region" description="Low complexity" evidence="1">
    <location>
        <begin position="284"/>
        <end position="293"/>
    </location>
</feature>
<evidence type="ECO:0000313" key="2">
    <source>
        <dbReference type="EMBL" id="CAK0818317.1"/>
    </source>
</evidence>
<feature type="compositionally biased region" description="Low complexity" evidence="1">
    <location>
        <begin position="60"/>
        <end position="91"/>
    </location>
</feature>
<feature type="region of interest" description="Disordered" evidence="1">
    <location>
        <begin position="25"/>
        <end position="97"/>
    </location>
</feature>
<gene>
    <name evidence="2" type="ORF">PCOR1329_LOCUS20655</name>
</gene>
<feature type="compositionally biased region" description="Low complexity" evidence="1">
    <location>
        <begin position="113"/>
        <end position="137"/>
    </location>
</feature>
<sequence length="293" mass="29140">MYVPCRLPRLLALALERSERVLLAAARADSSSTSGSSSKSLSPSPDARLPLSNSPSLVAPPLDSGSQPDSSPGDSSSKSEPSSMPDSSPSLAGGGSSGLPRLSYSCMIFSASASSSSSSSSSSPSDSMGAPALLGGLLDRDGLDGSSAVGPPPRSTRNARRHPRTAAAPRWHSGAPPLPWPQRAGAGAPCSGRGAGPPRHRRHGAAPARSGGGGLRGQEGRSTGAGRGGGQEAVEGAPWRACGHCPLVHGAPRGRQPRRARRAAASLGRGAPPRASEGCGGGHPSSPSPAASQ</sequence>
<feature type="compositionally biased region" description="Gly residues" evidence="1">
    <location>
        <begin position="210"/>
        <end position="231"/>
    </location>
</feature>
<evidence type="ECO:0000256" key="1">
    <source>
        <dbReference type="SAM" id="MobiDB-lite"/>
    </source>
</evidence>
<feature type="non-terminal residue" evidence="2">
    <location>
        <position position="293"/>
    </location>
</feature>
<organism evidence="2 3">
    <name type="scientific">Prorocentrum cordatum</name>
    <dbReference type="NCBI Taxonomy" id="2364126"/>
    <lineage>
        <taxon>Eukaryota</taxon>
        <taxon>Sar</taxon>
        <taxon>Alveolata</taxon>
        <taxon>Dinophyceae</taxon>
        <taxon>Prorocentrales</taxon>
        <taxon>Prorocentraceae</taxon>
        <taxon>Prorocentrum</taxon>
    </lineage>
</organism>
<dbReference type="EMBL" id="CAUYUJ010006695">
    <property type="protein sequence ID" value="CAK0818317.1"/>
    <property type="molecule type" value="Genomic_DNA"/>
</dbReference>
<feature type="compositionally biased region" description="Low complexity" evidence="1">
    <location>
        <begin position="25"/>
        <end position="44"/>
    </location>
</feature>
<evidence type="ECO:0000313" key="3">
    <source>
        <dbReference type="Proteomes" id="UP001189429"/>
    </source>
</evidence>